<evidence type="ECO:0000313" key="3">
    <source>
        <dbReference type="Proteomes" id="UP000323569"/>
    </source>
</evidence>
<evidence type="ECO:0000256" key="1">
    <source>
        <dbReference type="SAM" id="Coils"/>
    </source>
</evidence>
<dbReference type="EMBL" id="BHVO01000066">
    <property type="protein sequence ID" value="GCA71743.1"/>
    <property type="molecule type" value="Genomic_DNA"/>
</dbReference>
<protein>
    <submittedName>
        <fullName evidence="2">Uncharacterized protein</fullName>
    </submittedName>
</protein>
<dbReference type="Proteomes" id="UP000323569">
    <property type="component" value="Unassembled WGS sequence"/>
</dbReference>
<comment type="caution">
    <text evidence="2">The sequence shown here is derived from an EMBL/GenBank/DDBJ whole genome shotgun (WGS) entry which is preliminary data.</text>
</comment>
<sequence length="56" mass="6701">MSNTGLDRWREKRNQERARVLLSIDQLSQQLKKQQERIAQLEAELRKQKSPQADPR</sequence>
<gene>
    <name evidence="2" type="ORF">MiYa_03285</name>
</gene>
<evidence type="ECO:0000313" key="2">
    <source>
        <dbReference type="EMBL" id="GCA71743.1"/>
    </source>
</evidence>
<dbReference type="AlphaFoldDB" id="A0A5A5R5T9"/>
<dbReference type="RefSeq" id="WP_157221736.1">
    <property type="nucleotide sequence ID" value="NZ_BHVO01000066.1"/>
</dbReference>
<reference evidence="2 3" key="1">
    <citation type="submission" date="2018-09" db="EMBL/GenBank/DDBJ databases">
        <title>Evolutionary history of phycoerythrin pigmentation in the water bloom-forming cyanobacterium Microcystis aeruginosa.</title>
        <authorList>
            <person name="Tanabe Y."/>
            <person name="Tanabe Y."/>
            <person name="Yamaguchi H."/>
        </authorList>
    </citation>
    <scope>NUCLEOTIDE SEQUENCE [LARGE SCALE GENOMIC DNA]</scope>
    <source>
        <strain evidence="2 3">NIES-2519</strain>
    </source>
</reference>
<organism evidence="2 3">
    <name type="scientific">Microcystis aeruginosa NIES-2519</name>
    <dbReference type="NCBI Taxonomy" id="2303981"/>
    <lineage>
        <taxon>Bacteria</taxon>
        <taxon>Bacillati</taxon>
        <taxon>Cyanobacteriota</taxon>
        <taxon>Cyanophyceae</taxon>
        <taxon>Oscillatoriophycideae</taxon>
        <taxon>Chroococcales</taxon>
        <taxon>Microcystaceae</taxon>
        <taxon>Microcystis</taxon>
    </lineage>
</organism>
<name>A0A5A5R5T9_MICAE</name>
<proteinExistence type="predicted"/>
<feature type="coiled-coil region" evidence="1">
    <location>
        <begin position="17"/>
        <end position="51"/>
    </location>
</feature>
<keyword evidence="1" id="KW-0175">Coiled coil</keyword>
<accession>A0A5A5R5T9</accession>